<dbReference type="Proteomes" id="UP000250434">
    <property type="component" value="Chromosome"/>
</dbReference>
<dbReference type="Pfam" id="PF04909">
    <property type="entry name" value="Amidohydro_2"/>
    <property type="match status" value="1"/>
</dbReference>
<dbReference type="RefSeq" id="WP_205215232.1">
    <property type="nucleotide sequence ID" value="NZ_CP015163.1"/>
</dbReference>
<dbReference type="InterPro" id="IPR032466">
    <property type="entry name" value="Metal_Hydrolase"/>
</dbReference>
<dbReference type="SUPFAM" id="SSF51556">
    <property type="entry name" value="Metallo-dependent hydrolases"/>
    <property type="match status" value="1"/>
</dbReference>
<evidence type="ECO:0000313" key="2">
    <source>
        <dbReference type="EMBL" id="AXB41659.1"/>
    </source>
</evidence>
<evidence type="ECO:0000313" key="3">
    <source>
        <dbReference type="Proteomes" id="UP000250434"/>
    </source>
</evidence>
<feature type="domain" description="Amidohydrolase-related" evidence="1">
    <location>
        <begin position="134"/>
        <end position="299"/>
    </location>
</feature>
<keyword evidence="3" id="KW-1185">Reference proteome</keyword>
<dbReference type="KEGG" id="aab:A4R43_03270"/>
<sequence>MLVDAHVHVVDFLQDRLTPADFARKLAGAGADRAVICGLPMKKKWPVNEPRKPGYYLDGNAPCQYYSLTDELVASLHAELPPELAGRVAPTLCGFDPTDRLAIEHVELVWSRHDSWRGIGEVMLRHDDLTNLTRGENPCADHLALDPVFDFAAERGVPIAVHHDSSSPGRPGQHEYVDQLATMLRRHPRTTVVWCHGGVSRRVEPKDQGTVVADLLDAHPRLHVDLSWALLDHILDHGRLIPQWRELILARPDRFVCGSDVVGPRSDWAAATARLRQLLDDLPPAEREAVACGNALRLWWRE</sequence>
<dbReference type="EMBL" id="CP015163">
    <property type="protein sequence ID" value="AXB41659.1"/>
    <property type="molecule type" value="Genomic_DNA"/>
</dbReference>
<organism evidence="2 3">
    <name type="scientific">Amycolatopsis albispora</name>
    <dbReference type="NCBI Taxonomy" id="1804986"/>
    <lineage>
        <taxon>Bacteria</taxon>
        <taxon>Bacillati</taxon>
        <taxon>Actinomycetota</taxon>
        <taxon>Actinomycetes</taxon>
        <taxon>Pseudonocardiales</taxon>
        <taxon>Pseudonocardiaceae</taxon>
        <taxon>Amycolatopsis</taxon>
    </lineage>
</organism>
<dbReference type="InterPro" id="IPR006680">
    <property type="entry name" value="Amidohydro-rel"/>
</dbReference>
<protein>
    <recommendedName>
        <fullName evidence="1">Amidohydrolase-related domain-containing protein</fullName>
    </recommendedName>
</protein>
<dbReference type="AlphaFoldDB" id="A0A344L0T5"/>
<reference evidence="2 3" key="1">
    <citation type="submission" date="2016-04" db="EMBL/GenBank/DDBJ databases">
        <title>Complete genome sequence and analysis of deep-sea sediment isolate, Amycolatopsis sp. WP1.</title>
        <authorList>
            <person name="Wang H."/>
            <person name="Chen S."/>
            <person name="Wu Q."/>
        </authorList>
    </citation>
    <scope>NUCLEOTIDE SEQUENCE [LARGE SCALE GENOMIC DNA]</scope>
    <source>
        <strain evidence="2 3">WP1</strain>
    </source>
</reference>
<dbReference type="GO" id="GO:0016787">
    <property type="term" value="F:hydrolase activity"/>
    <property type="evidence" value="ECO:0007669"/>
    <property type="project" value="InterPro"/>
</dbReference>
<gene>
    <name evidence="2" type="ORF">A4R43_03270</name>
</gene>
<dbReference type="Gene3D" id="3.20.20.140">
    <property type="entry name" value="Metal-dependent hydrolases"/>
    <property type="match status" value="1"/>
</dbReference>
<name>A0A344L0T5_9PSEU</name>
<accession>A0A344L0T5</accession>
<evidence type="ECO:0000259" key="1">
    <source>
        <dbReference type="Pfam" id="PF04909"/>
    </source>
</evidence>
<proteinExistence type="predicted"/>